<name>Q9UVM7_COPCI</name>
<gene>
    <name evidence="2" type="primary">phb2.1.42</name>
</gene>
<evidence type="ECO:0000256" key="1">
    <source>
        <dbReference type="SAM" id="MobiDB-lite"/>
    </source>
</evidence>
<accession>Q9UVM7</accession>
<evidence type="ECO:0000313" key="2">
    <source>
        <dbReference type="EMBL" id="AAF01425.1"/>
    </source>
</evidence>
<proteinExistence type="predicted"/>
<sequence>MDSFSTLSLPATLGNEEAQQTTVIATVAQPQESPSSSGTPVDSERPGAGKVRAFCIIA</sequence>
<dbReference type="Pfam" id="PF08015">
    <property type="entry name" value="Pheromone"/>
    <property type="match status" value="1"/>
</dbReference>
<protein>
    <submittedName>
        <fullName evidence="2">Phb2.1.42</fullName>
    </submittedName>
</protein>
<feature type="compositionally biased region" description="Polar residues" evidence="1">
    <location>
        <begin position="27"/>
        <end position="40"/>
    </location>
</feature>
<dbReference type="GO" id="GO:0000772">
    <property type="term" value="F:mating pheromone activity"/>
    <property type="evidence" value="ECO:0007669"/>
    <property type="project" value="InterPro"/>
</dbReference>
<dbReference type="GO" id="GO:0016020">
    <property type="term" value="C:membrane"/>
    <property type="evidence" value="ECO:0007669"/>
    <property type="project" value="InterPro"/>
</dbReference>
<dbReference type="InterPro" id="IPR012597">
    <property type="entry name" value="Pheromone"/>
</dbReference>
<feature type="region of interest" description="Disordered" evidence="1">
    <location>
        <begin position="27"/>
        <end position="50"/>
    </location>
</feature>
<dbReference type="AlphaFoldDB" id="Q9UVM7"/>
<reference evidence="2" key="1">
    <citation type="journal article" date="2000" name="Genetics">
        <title>Three subfamilies of pheromone and receptor genes generate multiple B mating specificities in the mushroom Coprinus cinereus.</title>
        <authorList>
            <person name="Halsall J.R."/>
            <person name="Milner M.J."/>
            <person name="Casselton L.A."/>
        </authorList>
    </citation>
    <scope>NUCLEOTIDE SEQUENCE</scope>
    <source>
        <strain evidence="2">JV6</strain>
    </source>
</reference>
<dbReference type="EMBL" id="AF186390">
    <property type="protein sequence ID" value="AAF01425.1"/>
    <property type="molecule type" value="Genomic_DNA"/>
</dbReference>
<organism evidence="2">
    <name type="scientific">Coprinopsis cinerea</name>
    <name type="common">Inky cap fungus</name>
    <name type="synonym">Hormographiella aspergillata</name>
    <dbReference type="NCBI Taxonomy" id="5346"/>
    <lineage>
        <taxon>Eukaryota</taxon>
        <taxon>Fungi</taxon>
        <taxon>Dikarya</taxon>
        <taxon>Basidiomycota</taxon>
        <taxon>Agaricomycotina</taxon>
        <taxon>Agaricomycetes</taxon>
        <taxon>Agaricomycetidae</taxon>
        <taxon>Agaricales</taxon>
        <taxon>Agaricineae</taxon>
        <taxon>Psathyrellaceae</taxon>
        <taxon>Coprinopsis</taxon>
    </lineage>
</organism>